<evidence type="ECO:0000256" key="4">
    <source>
        <dbReference type="ARBA" id="ARBA00008419"/>
    </source>
</evidence>
<dbReference type="GO" id="GO:0046316">
    <property type="term" value="F:gluconokinase activity"/>
    <property type="evidence" value="ECO:0007669"/>
    <property type="project" value="UniProtKB-EC"/>
</dbReference>
<dbReference type="GO" id="GO:0006098">
    <property type="term" value="P:pentose-phosphate shunt"/>
    <property type="evidence" value="ECO:0007669"/>
    <property type="project" value="UniProtKB-UniPathway"/>
</dbReference>
<dbReference type="EC" id="1.1.1.44" evidence="18"/>
<evidence type="ECO:0000256" key="12">
    <source>
        <dbReference type="ARBA" id="ARBA00022857"/>
    </source>
</evidence>
<dbReference type="PANTHER" id="PTHR11811">
    <property type="entry name" value="6-PHOSPHOGLUCONATE DEHYDROGENASE"/>
    <property type="match status" value="1"/>
</dbReference>
<evidence type="ECO:0000256" key="2">
    <source>
        <dbReference type="ARBA" id="ARBA00004761"/>
    </source>
</evidence>
<evidence type="ECO:0000256" key="15">
    <source>
        <dbReference type="ARBA" id="ARBA00023126"/>
    </source>
</evidence>
<dbReference type="PROSITE" id="PS00461">
    <property type="entry name" value="6PGD"/>
    <property type="match status" value="1"/>
</dbReference>
<dbReference type="NCBIfam" id="NF006765">
    <property type="entry name" value="PRK09287.1"/>
    <property type="match status" value="1"/>
</dbReference>
<dbReference type="SMART" id="SM01350">
    <property type="entry name" value="6PGD"/>
    <property type="match status" value="1"/>
</dbReference>
<dbReference type="Pfam" id="PF01202">
    <property type="entry name" value="SKI"/>
    <property type="match status" value="1"/>
</dbReference>
<dbReference type="NCBIfam" id="TIGR00873">
    <property type="entry name" value="gnd"/>
    <property type="match status" value="1"/>
</dbReference>
<evidence type="ECO:0000256" key="11">
    <source>
        <dbReference type="ARBA" id="ARBA00022840"/>
    </source>
</evidence>
<evidence type="ECO:0000256" key="3">
    <source>
        <dbReference type="ARBA" id="ARBA00004874"/>
    </source>
</evidence>
<evidence type="ECO:0000256" key="18">
    <source>
        <dbReference type="RuleBase" id="RU000485"/>
    </source>
</evidence>
<dbReference type="GO" id="GO:0005524">
    <property type="term" value="F:ATP binding"/>
    <property type="evidence" value="ECO:0007669"/>
    <property type="project" value="UniProtKB-KW"/>
</dbReference>
<dbReference type="GO" id="GO:0004616">
    <property type="term" value="F:phosphogluconate dehydrogenase (decarboxylating) activity"/>
    <property type="evidence" value="ECO:0007669"/>
    <property type="project" value="UniProtKB-EC"/>
</dbReference>
<proteinExistence type="inferred from homology"/>
<dbReference type="AlphaFoldDB" id="A0A074KVA6"/>
<protein>
    <recommendedName>
        <fullName evidence="7 18">6-phosphogluconate dehydrogenase, decarboxylating</fullName>
        <ecNumber evidence="18">1.1.1.44</ecNumber>
    </recommendedName>
</protein>
<keyword evidence="15 18" id="KW-0570">Pentose shunt</keyword>
<dbReference type="STRING" id="1048983.EL17_10495"/>
<organism evidence="20 21">
    <name type="scientific">Anditalea andensis</name>
    <dbReference type="NCBI Taxonomy" id="1048983"/>
    <lineage>
        <taxon>Bacteria</taxon>
        <taxon>Pseudomonadati</taxon>
        <taxon>Bacteroidota</taxon>
        <taxon>Cytophagia</taxon>
        <taxon>Cytophagales</taxon>
        <taxon>Cytophagaceae</taxon>
        <taxon>Anditalea</taxon>
    </lineage>
</organism>
<comment type="catalytic activity">
    <reaction evidence="16">
        <text>D-gluconate + ATP = 6-phospho-D-gluconate + ADP + H(+)</text>
        <dbReference type="Rhea" id="RHEA:19433"/>
        <dbReference type="ChEBI" id="CHEBI:15378"/>
        <dbReference type="ChEBI" id="CHEBI:18391"/>
        <dbReference type="ChEBI" id="CHEBI:30616"/>
        <dbReference type="ChEBI" id="CHEBI:58759"/>
        <dbReference type="ChEBI" id="CHEBI:456216"/>
        <dbReference type="EC" id="2.7.1.12"/>
    </reaction>
</comment>
<dbReference type="InterPro" id="IPR013328">
    <property type="entry name" value="6PGD_dom2"/>
</dbReference>
<evidence type="ECO:0000256" key="9">
    <source>
        <dbReference type="ARBA" id="ARBA00022741"/>
    </source>
</evidence>
<dbReference type="InterPro" id="IPR006115">
    <property type="entry name" value="6PGDH_NADP-bd"/>
</dbReference>
<evidence type="ECO:0000256" key="5">
    <source>
        <dbReference type="ARBA" id="ARBA00008420"/>
    </source>
</evidence>
<keyword evidence="10" id="KW-0418">Kinase</keyword>
<dbReference type="Gene3D" id="3.40.50.720">
    <property type="entry name" value="NAD(P)-binding Rossmann-like Domain"/>
    <property type="match status" value="1"/>
</dbReference>
<dbReference type="InterPro" id="IPR006113">
    <property type="entry name" value="6PGDH_Gnd/GntZ"/>
</dbReference>
<dbReference type="CDD" id="cd02021">
    <property type="entry name" value="GntK"/>
    <property type="match status" value="1"/>
</dbReference>
<dbReference type="InterPro" id="IPR006114">
    <property type="entry name" value="6PGDH_C"/>
</dbReference>
<keyword evidence="21" id="KW-1185">Reference proteome</keyword>
<dbReference type="InterPro" id="IPR027417">
    <property type="entry name" value="P-loop_NTPase"/>
</dbReference>
<comment type="pathway">
    <text evidence="2">Carbohydrate acid metabolism.</text>
</comment>
<gene>
    <name evidence="20" type="ORF">EL17_10495</name>
</gene>
<dbReference type="Proteomes" id="UP000027821">
    <property type="component" value="Unassembled WGS sequence"/>
</dbReference>
<dbReference type="eggNOG" id="COG0362">
    <property type="taxonomic scope" value="Bacteria"/>
</dbReference>
<dbReference type="SUPFAM" id="SSF51735">
    <property type="entry name" value="NAD(P)-binding Rossmann-fold domains"/>
    <property type="match status" value="1"/>
</dbReference>
<dbReference type="EMBL" id="JMIH01000018">
    <property type="protein sequence ID" value="KEO73916.1"/>
    <property type="molecule type" value="Genomic_DNA"/>
</dbReference>
<evidence type="ECO:0000259" key="19">
    <source>
        <dbReference type="SMART" id="SM01350"/>
    </source>
</evidence>
<dbReference type="GO" id="GO:0050661">
    <property type="term" value="F:NADP binding"/>
    <property type="evidence" value="ECO:0007669"/>
    <property type="project" value="InterPro"/>
</dbReference>
<evidence type="ECO:0000256" key="1">
    <source>
        <dbReference type="ARBA" id="ARBA00002526"/>
    </source>
</evidence>
<dbReference type="RefSeq" id="WP_035074000.1">
    <property type="nucleotide sequence ID" value="NZ_JMIH01000018.1"/>
</dbReference>
<comment type="similarity">
    <text evidence="5">Belongs to the gluconokinase GntK/GntV family.</text>
</comment>
<feature type="domain" description="6-phosphogluconate dehydrogenase C-terminal" evidence="19">
    <location>
        <begin position="342"/>
        <end position="627"/>
    </location>
</feature>
<comment type="subunit">
    <text evidence="6">Homodimer.</text>
</comment>
<keyword evidence="8" id="KW-0808">Transferase</keyword>
<evidence type="ECO:0000256" key="14">
    <source>
        <dbReference type="ARBA" id="ARBA00023064"/>
    </source>
</evidence>
<comment type="similarity">
    <text evidence="4 18">Belongs to the 6-phosphogluconate dehydrogenase family.</text>
</comment>
<evidence type="ECO:0000256" key="13">
    <source>
        <dbReference type="ARBA" id="ARBA00023002"/>
    </source>
</evidence>
<dbReference type="InterPro" id="IPR006183">
    <property type="entry name" value="Pgluconate_DH"/>
</dbReference>
<keyword evidence="12 18" id="KW-0521">NADP</keyword>
<dbReference type="Gene3D" id="3.40.50.300">
    <property type="entry name" value="P-loop containing nucleotide triphosphate hydrolases"/>
    <property type="match status" value="1"/>
</dbReference>
<evidence type="ECO:0000256" key="17">
    <source>
        <dbReference type="ARBA" id="ARBA00048640"/>
    </source>
</evidence>
<evidence type="ECO:0000256" key="7">
    <source>
        <dbReference type="ARBA" id="ARBA00018193"/>
    </source>
</evidence>
<keyword evidence="11" id="KW-0067">ATP-binding</keyword>
<dbReference type="Pfam" id="PF00393">
    <property type="entry name" value="6PGD"/>
    <property type="match status" value="1"/>
</dbReference>
<dbReference type="Pfam" id="PF03446">
    <property type="entry name" value="NAD_binding_2"/>
    <property type="match status" value="1"/>
</dbReference>
<sequence>MVIIVFGVSGSGKTTTGQLLATQLNMPFYDADDFHPAENVKKMSAGIPLQDEDRKHWLEELAENIKEWSKGKGAVLACSALKERYRKQLNVSDNIHWVFLKGSPDLINQRINARKNHYMNPVLLNSQIADLEMPEYGITVDIIKAPHLIVRRIMDRLENRVFNFGVIGMGVMGRNLALNQAEKGTKVAIYNRHVLGSEEGIAAQVVQDNPDFHLAAFDDLKDFVTSMTSPRVILLMIPAGRPIDMQLDDLIPLLEKGDVVIDGGNSYYKDSKLRSQRLAEHGLHFLPMGVSGGEEGARKGPSMMPGGSKEGYDIAKPFLEPMAAVDKNLKPCITYVGPEGSGHFVKMVHNSIEYGEMQLLAEVYYIFRKNWGMDPIEISEVFATWRDHHLDSYLLEITINILKKKDGEHYLLDMILDQAEQKGTGGWSVGTALEYGVPYGPLVEAVMARTLSARKQFRTEMSKLIAYKPAAGFVKDENTDRVKNAYAMVSLLNHAIGFDLIQTVSKTNGWDINLSEVSRIWTNGCIIRSTLMDDLVNIFKESEDVFSSLKAVEAFGESQVDLAYTVSQSLNEGTAIPVMSSALNYYLGNITKDSPANMIQAQRDYFGAHTYRRVDADSSTYFHTDWTADHD</sequence>
<dbReference type="InterPro" id="IPR006184">
    <property type="entry name" value="6PGdom_BS"/>
</dbReference>
<comment type="pathway">
    <text evidence="3 18">Carbohydrate degradation; pentose phosphate pathway; D-ribulose 5-phosphate from D-glucose 6-phosphate (oxidative stage): step 3/3.</text>
</comment>
<comment type="function">
    <text evidence="1">Catalyzes the oxidative decarboxylation of 6-phosphogluconate to ribulose 5-phosphate and CO(2), with concomitant reduction of NADP to NADPH.</text>
</comment>
<dbReference type="InterPro" id="IPR031322">
    <property type="entry name" value="Shikimate/glucono_kinase"/>
</dbReference>
<dbReference type="Gene3D" id="1.20.5.320">
    <property type="entry name" value="6-Phosphogluconate Dehydrogenase, domain 3"/>
    <property type="match status" value="1"/>
</dbReference>
<evidence type="ECO:0000256" key="10">
    <source>
        <dbReference type="ARBA" id="ARBA00022777"/>
    </source>
</evidence>
<dbReference type="FunFam" id="1.10.1040.10:FF:000032">
    <property type="entry name" value="6-phosphogluconate dehydrogenase, decarboxylating"/>
    <property type="match status" value="1"/>
</dbReference>
<dbReference type="eggNOG" id="COG3265">
    <property type="taxonomic scope" value="Bacteria"/>
</dbReference>
<accession>A0A074KVA6</accession>
<keyword evidence="13 18" id="KW-0560">Oxidoreductase</keyword>
<dbReference type="InterPro" id="IPR006001">
    <property type="entry name" value="Therm_gnt_kin"/>
</dbReference>
<evidence type="ECO:0000313" key="21">
    <source>
        <dbReference type="Proteomes" id="UP000027821"/>
    </source>
</evidence>
<dbReference type="UniPathway" id="UPA00115">
    <property type="reaction ID" value="UER00410"/>
</dbReference>
<dbReference type="SUPFAM" id="SSF52540">
    <property type="entry name" value="P-loop containing nucleoside triphosphate hydrolases"/>
    <property type="match status" value="1"/>
</dbReference>
<dbReference type="OrthoDB" id="9804542at2"/>
<evidence type="ECO:0000313" key="20">
    <source>
        <dbReference type="EMBL" id="KEO73916.1"/>
    </source>
</evidence>
<dbReference type="NCBIfam" id="TIGR01313">
    <property type="entry name" value="therm_gnt_kin"/>
    <property type="match status" value="1"/>
</dbReference>
<dbReference type="Gene3D" id="1.10.1040.10">
    <property type="entry name" value="N-(1-d-carboxylethyl)-l-norvaline Dehydrogenase, domain 2"/>
    <property type="match status" value="1"/>
</dbReference>
<comment type="catalytic activity">
    <reaction evidence="17 18">
        <text>6-phospho-D-gluconate + NADP(+) = D-ribulose 5-phosphate + CO2 + NADPH</text>
        <dbReference type="Rhea" id="RHEA:10116"/>
        <dbReference type="ChEBI" id="CHEBI:16526"/>
        <dbReference type="ChEBI" id="CHEBI:57783"/>
        <dbReference type="ChEBI" id="CHEBI:58121"/>
        <dbReference type="ChEBI" id="CHEBI:58349"/>
        <dbReference type="ChEBI" id="CHEBI:58759"/>
        <dbReference type="EC" id="1.1.1.44"/>
    </reaction>
</comment>
<keyword evidence="9" id="KW-0547">Nucleotide-binding</keyword>
<dbReference type="SUPFAM" id="SSF48179">
    <property type="entry name" value="6-phosphogluconate dehydrogenase C-terminal domain-like"/>
    <property type="match status" value="1"/>
</dbReference>
<keyword evidence="14 18" id="KW-0311">Gluconate utilization</keyword>
<dbReference type="InterPro" id="IPR008927">
    <property type="entry name" value="6-PGluconate_DH-like_C_sf"/>
</dbReference>
<comment type="caution">
    <text evidence="20">The sequence shown here is derived from an EMBL/GenBank/DDBJ whole genome shotgun (WGS) entry which is preliminary data.</text>
</comment>
<evidence type="ECO:0000256" key="6">
    <source>
        <dbReference type="ARBA" id="ARBA00011738"/>
    </source>
</evidence>
<evidence type="ECO:0000256" key="16">
    <source>
        <dbReference type="ARBA" id="ARBA00048090"/>
    </source>
</evidence>
<dbReference type="PRINTS" id="PR00076">
    <property type="entry name" value="6PGDHDRGNASE"/>
</dbReference>
<dbReference type="GO" id="GO:0019521">
    <property type="term" value="P:D-gluconate metabolic process"/>
    <property type="evidence" value="ECO:0007669"/>
    <property type="project" value="UniProtKB-KW"/>
</dbReference>
<evidence type="ECO:0000256" key="8">
    <source>
        <dbReference type="ARBA" id="ARBA00022679"/>
    </source>
</evidence>
<dbReference type="InterPro" id="IPR036291">
    <property type="entry name" value="NAD(P)-bd_dom_sf"/>
</dbReference>
<name>A0A074KVA6_9BACT</name>
<reference evidence="20 21" key="1">
    <citation type="submission" date="2014-04" db="EMBL/GenBank/DDBJ databases">
        <title>Characterization and application of a salt tolerant electro-active bacterium.</title>
        <authorList>
            <person name="Yang L."/>
            <person name="Wei S."/>
            <person name="Tay Q.X.M."/>
        </authorList>
    </citation>
    <scope>NUCLEOTIDE SEQUENCE [LARGE SCALE GENOMIC DNA]</scope>
    <source>
        <strain evidence="20 21">LY1</strain>
    </source>
</reference>